<dbReference type="InterPro" id="IPR016162">
    <property type="entry name" value="Ald_DH_N"/>
</dbReference>
<keyword evidence="3" id="KW-1185">Reference proteome</keyword>
<reference evidence="3" key="1">
    <citation type="submission" date="2016-10" db="EMBL/GenBank/DDBJ databases">
        <authorList>
            <person name="Varghese N."/>
            <person name="Submissions S."/>
        </authorList>
    </citation>
    <scope>NUCLEOTIDE SEQUENCE [LARGE SCALE GENOMIC DNA]</scope>
    <source>
        <strain evidence="3">CGMCC 1.10971</strain>
    </source>
</reference>
<dbReference type="Gene3D" id="3.40.605.10">
    <property type="entry name" value="Aldehyde Dehydrogenase, Chain A, domain 1"/>
    <property type="match status" value="1"/>
</dbReference>
<evidence type="ECO:0000256" key="1">
    <source>
        <dbReference type="ARBA" id="ARBA00023002"/>
    </source>
</evidence>
<protein>
    <recommendedName>
        <fullName evidence="4">Delta-1-pyrroline-5-carboxylate dehydrogenase</fullName>
    </recommendedName>
</protein>
<dbReference type="AlphaFoldDB" id="A0A1I2MB09"/>
<dbReference type="RefSeq" id="WP_090723757.1">
    <property type="nucleotide sequence ID" value="NZ_FOOU01000001.1"/>
</dbReference>
<keyword evidence="1" id="KW-0560">Oxidoreductase</keyword>
<proteinExistence type="predicted"/>
<evidence type="ECO:0008006" key="4">
    <source>
        <dbReference type="Google" id="ProtNLM"/>
    </source>
</evidence>
<dbReference type="GO" id="GO:0016491">
    <property type="term" value="F:oxidoreductase activity"/>
    <property type="evidence" value="ECO:0007669"/>
    <property type="project" value="UniProtKB-KW"/>
</dbReference>
<dbReference type="EMBL" id="FOOU01000001">
    <property type="protein sequence ID" value="SFF86717.1"/>
    <property type="molecule type" value="Genomic_DNA"/>
</dbReference>
<evidence type="ECO:0000313" key="2">
    <source>
        <dbReference type="EMBL" id="SFF86717.1"/>
    </source>
</evidence>
<gene>
    <name evidence="2" type="ORF">SAMN05216175_101437</name>
</gene>
<dbReference type="SUPFAM" id="SSF53720">
    <property type="entry name" value="ALDH-like"/>
    <property type="match status" value="1"/>
</dbReference>
<accession>A0A1I2MB09</accession>
<evidence type="ECO:0000313" key="3">
    <source>
        <dbReference type="Proteomes" id="UP000198623"/>
    </source>
</evidence>
<name>A0A1I2MB09_9GAMM</name>
<sequence length="233" mass="24967">MTTQTLQNAILKAGSAWEAWNALGVTKRIEKLSKAAQQLNQPIATWLMDRIGTTMPAAVDLPGPTGEANSLHWSGRGIICVCADANQVDLDNGVYDTAIVAQLFTALATGNAVILQDTHKYTHRLHSVLLSAGIPEALVQLVSASLHDLTQQEAFHAYAFCGTSDTLAPLNQQLAQRGGMLAQLISETQFETYPTITSLDYPWRFVTESTLSVNTTAVGGNATLLELGGKNDS</sequence>
<dbReference type="STRING" id="1045558.SAMN05216175_101437"/>
<dbReference type="OrthoDB" id="6659650at2"/>
<dbReference type="InterPro" id="IPR016161">
    <property type="entry name" value="Ald_DH/histidinol_DH"/>
</dbReference>
<organism evidence="2 3">
    <name type="scientific">Neptunomonas qingdaonensis</name>
    <dbReference type="NCBI Taxonomy" id="1045558"/>
    <lineage>
        <taxon>Bacteria</taxon>
        <taxon>Pseudomonadati</taxon>
        <taxon>Pseudomonadota</taxon>
        <taxon>Gammaproteobacteria</taxon>
        <taxon>Oceanospirillales</taxon>
        <taxon>Oceanospirillaceae</taxon>
        <taxon>Neptunomonas</taxon>
    </lineage>
</organism>
<dbReference type="Proteomes" id="UP000198623">
    <property type="component" value="Unassembled WGS sequence"/>
</dbReference>